<evidence type="ECO:0000256" key="4">
    <source>
        <dbReference type="RuleBase" id="RU003345"/>
    </source>
</evidence>
<dbReference type="PANTHER" id="PTHR43111">
    <property type="entry name" value="ALDEHYDE DEHYDROGENASE B-RELATED"/>
    <property type="match status" value="1"/>
</dbReference>
<dbReference type="FunFam" id="3.40.605.10:FF:000001">
    <property type="entry name" value="Aldehyde dehydrogenase 1"/>
    <property type="match status" value="1"/>
</dbReference>
<evidence type="ECO:0000313" key="6">
    <source>
        <dbReference type="EMBL" id="QGU08418.1"/>
    </source>
</evidence>
<dbReference type="Gene3D" id="3.40.605.10">
    <property type="entry name" value="Aldehyde Dehydrogenase, Chain A, domain 1"/>
    <property type="match status" value="1"/>
</dbReference>
<evidence type="ECO:0000259" key="5">
    <source>
        <dbReference type="Pfam" id="PF00171"/>
    </source>
</evidence>
<dbReference type="EMBL" id="CP046455">
    <property type="protein sequence ID" value="QGU08418.1"/>
    <property type="molecule type" value="Genomic_DNA"/>
</dbReference>
<proteinExistence type="inferred from homology"/>
<keyword evidence="2 4" id="KW-0560">Oxidoreductase</keyword>
<sequence length="506" mass="54964">MTVYANPGTEGAIANYEKRYENYIGGKWVPPVEGQYLENITPVTGEIFCEVARGTAADIELALDAAHAAAPAWGRTSVAERALILHRIADRIEEHLEEIAVAETWDNGKAVRETLAADIPLAVDHFRYFAGAIRAQEGRTSQIDDDTVAYHFNEPLGVVGQIIPWNFPILMATWKIAPALAAGNAIVLKPAEQTPASILYLMNIIGDLLPDGVLNIVNGLGGEAGAALSGSNRVAKIAFTGSTEVGKIINKAASDKIIPVTLELGGKSPSIFFKDIMDEKDGFLEKAVEGFAMFALNQGEVCTCPSRALVHESIADEFLELGTKRVEAIKIGNPLDTETMMGAQASQEQMDKITSYLELGPQEGAETLTGGKVNKVEGLEGGYYIEPTVFRGDNSMRIFREEIFGPVLSVATFKDFDEAISIANDTNFGLGAGVWSRQNNIVYRAGRAIQAGRVWVNQYHNYPAHSAFGGYKESGIGRENHLMMLAHYQQTKNMLVSYTEKPTGLF</sequence>
<evidence type="ECO:0000256" key="2">
    <source>
        <dbReference type="ARBA" id="ARBA00023002"/>
    </source>
</evidence>
<dbReference type="InterPro" id="IPR016163">
    <property type="entry name" value="Ald_DH_C"/>
</dbReference>
<dbReference type="InterPro" id="IPR016161">
    <property type="entry name" value="Ald_DH/histidinol_DH"/>
</dbReference>
<dbReference type="InterPro" id="IPR016160">
    <property type="entry name" value="Ald_DH_CS_CYS"/>
</dbReference>
<dbReference type="RefSeq" id="WP_156231948.1">
    <property type="nucleotide sequence ID" value="NZ_CP046455.1"/>
</dbReference>
<dbReference type="SUPFAM" id="SSF53720">
    <property type="entry name" value="ALDH-like"/>
    <property type="match status" value="1"/>
</dbReference>
<dbReference type="InterPro" id="IPR015590">
    <property type="entry name" value="Aldehyde_DH_dom"/>
</dbReference>
<dbReference type="PROSITE" id="PS00687">
    <property type="entry name" value="ALDEHYDE_DEHYDR_GLU"/>
    <property type="match status" value="1"/>
</dbReference>
<dbReference type="Pfam" id="PF00171">
    <property type="entry name" value="Aldedh"/>
    <property type="match status" value="1"/>
</dbReference>
<keyword evidence="7" id="KW-1185">Reference proteome</keyword>
<evidence type="ECO:0000256" key="1">
    <source>
        <dbReference type="ARBA" id="ARBA00009986"/>
    </source>
</evidence>
<feature type="active site" evidence="3">
    <location>
        <position position="263"/>
    </location>
</feature>
<dbReference type="KEGG" id="cok:COCCU_12590"/>
<dbReference type="Gene3D" id="3.40.309.10">
    <property type="entry name" value="Aldehyde Dehydrogenase, Chain A, domain 2"/>
    <property type="match status" value="1"/>
</dbReference>
<dbReference type="InterPro" id="IPR016162">
    <property type="entry name" value="Ald_DH_N"/>
</dbReference>
<reference evidence="6 7" key="1">
    <citation type="submission" date="2019-11" db="EMBL/GenBank/DDBJ databases">
        <title>Complete genome sequence of Corynebacterium kalinowskii 1959, a novel Corynebacterium species isolated from soil of a small paddock in Vilsendorf, Germany.</title>
        <authorList>
            <person name="Schaffert L."/>
            <person name="Ruwe M."/>
            <person name="Milse J."/>
            <person name="Hanuschka K."/>
            <person name="Ortseifen V."/>
            <person name="Droste J."/>
            <person name="Brandt D."/>
            <person name="Schlueter L."/>
            <person name="Kutter Y."/>
            <person name="Vinke S."/>
            <person name="Viehoefer P."/>
            <person name="Jacob L."/>
            <person name="Luebke N.-C."/>
            <person name="Schulte-Berndt E."/>
            <person name="Hain C."/>
            <person name="Linder M."/>
            <person name="Schmidt P."/>
            <person name="Wollenschlaeger L."/>
            <person name="Luttermann T."/>
            <person name="Thieme E."/>
            <person name="Hassa J."/>
            <person name="Haak M."/>
            <person name="Wittchen M."/>
            <person name="Mentz A."/>
            <person name="Persicke M."/>
            <person name="Busche T."/>
            <person name="Ruckert C."/>
        </authorList>
    </citation>
    <scope>NUCLEOTIDE SEQUENCE [LARGE SCALE GENOMIC DNA]</scope>
    <source>
        <strain evidence="6 7">2039</strain>
    </source>
</reference>
<dbReference type="EC" id="1.2.1.3" evidence="6"/>
<dbReference type="GO" id="GO:0004029">
    <property type="term" value="F:aldehyde dehydrogenase (NAD+) activity"/>
    <property type="evidence" value="ECO:0007669"/>
    <property type="project" value="UniProtKB-EC"/>
</dbReference>
<dbReference type="Proteomes" id="UP000424462">
    <property type="component" value="Chromosome"/>
</dbReference>
<feature type="domain" description="Aldehyde dehydrogenase" evidence="5">
    <location>
        <begin position="28"/>
        <end position="493"/>
    </location>
</feature>
<comment type="similarity">
    <text evidence="1 4">Belongs to the aldehyde dehydrogenase family.</text>
</comment>
<dbReference type="AlphaFoldDB" id="A0A6B8WQ20"/>
<gene>
    <name evidence="6" type="primary">thcA</name>
    <name evidence="6" type="ORF">COCCU_12590</name>
</gene>
<dbReference type="InterPro" id="IPR029510">
    <property type="entry name" value="Ald_DH_CS_GLU"/>
</dbReference>
<dbReference type="PROSITE" id="PS00070">
    <property type="entry name" value="ALDEHYDE_DEHYDR_CYS"/>
    <property type="match status" value="1"/>
</dbReference>
<protein>
    <submittedName>
        <fullName evidence="6">EPTC-inducible aldehyde dehydrogenase</fullName>
        <ecNumber evidence="6">1.2.1.3</ecNumber>
    </submittedName>
</protein>
<dbReference type="PANTHER" id="PTHR43111:SF1">
    <property type="entry name" value="ALDEHYDE DEHYDROGENASE B-RELATED"/>
    <property type="match status" value="1"/>
</dbReference>
<accession>A0A6B8WQ20</accession>
<name>A0A6B8WQ20_9CORY</name>
<evidence type="ECO:0000313" key="7">
    <source>
        <dbReference type="Proteomes" id="UP000424462"/>
    </source>
</evidence>
<dbReference type="FunFam" id="3.40.309.10:FF:000012">
    <property type="entry name" value="Betaine aldehyde dehydrogenase"/>
    <property type="match status" value="1"/>
</dbReference>
<evidence type="ECO:0000256" key="3">
    <source>
        <dbReference type="PROSITE-ProRule" id="PRU10007"/>
    </source>
</evidence>
<organism evidence="6 7">
    <name type="scientific">Corynebacterium occultum</name>
    <dbReference type="NCBI Taxonomy" id="2675219"/>
    <lineage>
        <taxon>Bacteria</taxon>
        <taxon>Bacillati</taxon>
        <taxon>Actinomycetota</taxon>
        <taxon>Actinomycetes</taxon>
        <taxon>Mycobacteriales</taxon>
        <taxon>Corynebacteriaceae</taxon>
        <taxon>Corynebacterium</taxon>
    </lineage>
</organism>